<protein>
    <submittedName>
        <fullName evidence="2">Uncharacterized protein</fullName>
    </submittedName>
</protein>
<dbReference type="RefSeq" id="WP_025317805.1">
    <property type="nucleotide sequence ID" value="NZ_CP002082.1"/>
</dbReference>
<evidence type="ECO:0000313" key="2">
    <source>
        <dbReference type="EMBL" id="AHI58578.1"/>
    </source>
</evidence>
<sequence>MRSETYYKKLICAIIFFALFSIITFSVFAAAIGYIIDNTMINPNLPVEEKDKLFALFYISQCKQKFCFYFYHSGYFRIDNNFSEF</sequence>
<proteinExistence type="predicted"/>
<feature type="transmembrane region" description="Helical" evidence="1">
    <location>
        <begin position="12"/>
        <end position="36"/>
    </location>
</feature>
<dbReference type="STRING" id="838561.P344_06375"/>
<dbReference type="OrthoDB" id="9986905at2"/>
<dbReference type="EMBL" id="CP006720">
    <property type="protein sequence ID" value="AHI58578.1"/>
    <property type="molecule type" value="Genomic_DNA"/>
</dbReference>
<dbReference type="Proteomes" id="UP000019260">
    <property type="component" value="Chromosome"/>
</dbReference>
<dbReference type="HOGENOM" id="CLU_2511038_0_0_14"/>
<dbReference type="KEGG" id="smia:P344_06375"/>
<evidence type="ECO:0000313" key="3">
    <source>
        <dbReference type="Proteomes" id="UP000019260"/>
    </source>
</evidence>
<evidence type="ECO:0000256" key="1">
    <source>
        <dbReference type="SAM" id="Phobius"/>
    </source>
</evidence>
<keyword evidence="1" id="KW-1133">Transmembrane helix</keyword>
<keyword evidence="1" id="KW-0472">Membrane</keyword>
<dbReference type="PATRIC" id="fig|838561.3.peg.1222"/>
<gene>
    <name evidence="2" type="ORF">P344_06375</name>
</gene>
<reference evidence="2 3" key="1">
    <citation type="submission" date="2013-09" db="EMBL/GenBank/DDBJ databases">
        <title>Complete genome sequence of Spiroplasma mirum suckling mouse cataract agent.</title>
        <authorList>
            <person name="Landry C.A."/>
            <person name="Bastian F.O."/>
            <person name="Thune R.L."/>
        </authorList>
    </citation>
    <scope>NUCLEOTIDE SEQUENCE [LARGE SCALE GENOMIC DNA]</scope>
    <source>
        <strain evidence="2 3">SMCA</strain>
    </source>
</reference>
<accession>W0GS98</accession>
<dbReference type="AlphaFoldDB" id="W0GS98"/>
<dbReference type="KEGG" id="smir:SMM_1070"/>
<name>W0GS98_9MOLU</name>
<keyword evidence="1" id="KW-0812">Transmembrane</keyword>
<organism evidence="2 3">
    <name type="scientific">Spiroplasma mirum ATCC 29335</name>
    <dbReference type="NCBI Taxonomy" id="838561"/>
    <lineage>
        <taxon>Bacteria</taxon>
        <taxon>Bacillati</taxon>
        <taxon>Mycoplasmatota</taxon>
        <taxon>Mollicutes</taxon>
        <taxon>Entomoplasmatales</taxon>
        <taxon>Spiroplasmataceae</taxon>
        <taxon>Spiroplasma</taxon>
    </lineage>
</organism>
<keyword evidence="3" id="KW-1185">Reference proteome</keyword>